<dbReference type="SMART" id="SM00267">
    <property type="entry name" value="GGDEF"/>
    <property type="match status" value="1"/>
</dbReference>
<dbReference type="PROSITE" id="PS50924">
    <property type="entry name" value="MHYT"/>
    <property type="match status" value="1"/>
</dbReference>
<dbReference type="SMART" id="SM00052">
    <property type="entry name" value="EAL"/>
    <property type="match status" value="1"/>
</dbReference>
<dbReference type="GO" id="GO:0016020">
    <property type="term" value="C:membrane"/>
    <property type="evidence" value="ECO:0007669"/>
    <property type="project" value="UniProtKB-UniRule"/>
</dbReference>
<dbReference type="InterPro" id="IPR000160">
    <property type="entry name" value="GGDEF_dom"/>
</dbReference>
<feature type="transmembrane region" description="Helical" evidence="1">
    <location>
        <begin position="84"/>
        <end position="105"/>
    </location>
</feature>
<dbReference type="InterPro" id="IPR035919">
    <property type="entry name" value="EAL_sf"/>
</dbReference>
<dbReference type="NCBIfam" id="TIGR00229">
    <property type="entry name" value="sensory_box"/>
    <property type="match status" value="1"/>
</dbReference>
<feature type="transmembrane region" description="Helical" evidence="1">
    <location>
        <begin position="16"/>
        <end position="35"/>
    </location>
</feature>
<dbReference type="PANTHER" id="PTHR44757:SF2">
    <property type="entry name" value="BIOFILM ARCHITECTURE MAINTENANCE PROTEIN MBAA"/>
    <property type="match status" value="1"/>
</dbReference>
<proteinExistence type="predicted"/>
<feature type="domain" description="EAL" evidence="4">
    <location>
        <begin position="668"/>
        <end position="918"/>
    </location>
</feature>
<dbReference type="SMART" id="SM00091">
    <property type="entry name" value="PAS"/>
    <property type="match status" value="2"/>
</dbReference>
<accession>A0A6H0ZG25</accession>
<feature type="transmembrane region" description="Helical" evidence="1">
    <location>
        <begin position="112"/>
        <end position="134"/>
    </location>
</feature>
<dbReference type="CDD" id="cd00130">
    <property type="entry name" value="PAS"/>
    <property type="match status" value="1"/>
</dbReference>
<evidence type="ECO:0000313" key="7">
    <source>
        <dbReference type="EMBL" id="QIX19798.1"/>
    </source>
</evidence>
<dbReference type="Gene3D" id="3.30.70.270">
    <property type="match status" value="1"/>
</dbReference>
<evidence type="ECO:0000259" key="4">
    <source>
        <dbReference type="PROSITE" id="PS50883"/>
    </source>
</evidence>
<dbReference type="SUPFAM" id="SSF141868">
    <property type="entry name" value="EAL domain-like"/>
    <property type="match status" value="1"/>
</dbReference>
<evidence type="ECO:0000259" key="2">
    <source>
        <dbReference type="PROSITE" id="PS50112"/>
    </source>
</evidence>
<dbReference type="CDD" id="cd01949">
    <property type="entry name" value="GGDEF"/>
    <property type="match status" value="1"/>
</dbReference>
<dbReference type="Pfam" id="PF12860">
    <property type="entry name" value="PAS_7"/>
    <property type="match status" value="1"/>
</dbReference>
<gene>
    <name evidence="7" type="ORF">FOB41_01090</name>
</gene>
<dbReference type="InterPro" id="IPR029787">
    <property type="entry name" value="Nucleotide_cyclase"/>
</dbReference>
<dbReference type="PROSITE" id="PS50887">
    <property type="entry name" value="GGDEF"/>
    <property type="match status" value="1"/>
</dbReference>
<feature type="domain" description="GGDEF" evidence="5">
    <location>
        <begin position="527"/>
        <end position="659"/>
    </location>
</feature>
<evidence type="ECO:0000259" key="5">
    <source>
        <dbReference type="PROSITE" id="PS50887"/>
    </source>
</evidence>
<name>A0A6H0ZG25_9HYPH</name>
<dbReference type="PANTHER" id="PTHR44757">
    <property type="entry name" value="DIGUANYLATE CYCLASE DGCP"/>
    <property type="match status" value="1"/>
</dbReference>
<dbReference type="PROSITE" id="PS50883">
    <property type="entry name" value="EAL"/>
    <property type="match status" value="1"/>
</dbReference>
<evidence type="ECO:0000259" key="3">
    <source>
        <dbReference type="PROSITE" id="PS50113"/>
    </source>
</evidence>
<dbReference type="Gene3D" id="3.20.20.450">
    <property type="entry name" value="EAL domain"/>
    <property type="match status" value="1"/>
</dbReference>
<dbReference type="Pfam" id="PF03707">
    <property type="entry name" value="MHYT"/>
    <property type="match status" value="2"/>
</dbReference>
<feature type="domain" description="MHYT" evidence="6">
    <location>
        <begin position="12"/>
        <end position="200"/>
    </location>
</feature>
<dbReference type="RefSeq" id="WP_082186254.1">
    <property type="nucleotide sequence ID" value="NZ_CP050896.1"/>
</dbReference>
<keyword evidence="1" id="KW-0472">Membrane</keyword>
<dbReference type="InterPro" id="IPR035965">
    <property type="entry name" value="PAS-like_dom_sf"/>
</dbReference>
<dbReference type="InterPro" id="IPR005330">
    <property type="entry name" value="MHYT_dom"/>
</dbReference>
<reference evidence="7 8" key="1">
    <citation type="submission" date="2020-04" db="EMBL/GenBank/DDBJ databases">
        <title>FDA dAtabase for Regulatory Grade micrObial Sequences (FDA-ARGOS): Supporting development and validation of Infectious Disease Dx tests.</title>
        <authorList>
            <person name="Sciortino C."/>
            <person name="Tallon L."/>
            <person name="Sadzewicz L."/>
            <person name="Vavikolanu K."/>
            <person name="Mehta A."/>
            <person name="Aluvathingal J."/>
            <person name="Nadendla S."/>
            <person name="Nandy P."/>
            <person name="Geyer C."/>
            <person name="Yan Y."/>
            <person name="Sichtig H."/>
        </authorList>
    </citation>
    <scope>NUCLEOTIDE SEQUENCE [LARGE SCALE GENOMIC DNA]</scope>
    <source>
        <strain evidence="7 8">FDAARGOS_633</strain>
    </source>
</reference>
<dbReference type="SUPFAM" id="SSF55785">
    <property type="entry name" value="PYP-like sensor domain (PAS domain)"/>
    <property type="match status" value="2"/>
</dbReference>
<dbReference type="InterPro" id="IPR001633">
    <property type="entry name" value="EAL_dom"/>
</dbReference>
<evidence type="ECO:0000256" key="1">
    <source>
        <dbReference type="PROSITE-ProRule" id="PRU00244"/>
    </source>
</evidence>
<feature type="transmembrane region" description="Helical" evidence="1">
    <location>
        <begin position="177"/>
        <end position="200"/>
    </location>
</feature>
<feature type="domain" description="PAC" evidence="3">
    <location>
        <begin position="324"/>
        <end position="376"/>
    </location>
</feature>
<keyword evidence="1" id="KW-0812">Transmembrane</keyword>
<dbReference type="AlphaFoldDB" id="A0A6H0ZG25"/>
<dbReference type="SUPFAM" id="SSF55073">
    <property type="entry name" value="Nucleotide cyclase"/>
    <property type="match status" value="1"/>
</dbReference>
<sequence>MYQVLNCIAFEHDPRLVILAAALCSLSSYVALSMLHRSRIVTGSAKVIWLVTGGAAGGFGIWATHFVAMLAYDPGVVVGYQTGLTLASLLVAIVSTSSACAIASYRSDKSGVAIAGILFGLGVSSMHFMGMNAIEFPGEIVWDQLLVGLAVIFAVLLGIPAFHLVLSGESRSKATLLASVVMTLAIVLMHFTAMGAITVVPDPSAADMEHTISPVVMIVTIATVAFSMLFAGLTAAIFAVRAEAAAAAGEEKFRILVQGVSDYALYMLDPDGRVSNWNTGAERAKGYKEHEIVGQHYSCFYTQEEKEAGLPDINLRTAAQTGKFEGEGWRVRKDGTHLWAHVVIDAIRSDDGRLIGYAKITRDRTEQRESDAKLRKATNDLQLALTHMANAICLFDENGRLAMYNRRLGDLIGVAASIDLTGMTLEELCLINPEGSEQRFKSYQSLLNKDGGETITELPNGKIIRATYMPTDTKAWVFTVEDITARVKSEERIAHLARHDVLTGLPNRRQFIEALDKAIREAETLTTSVAVINIDLDRFKDINDTYGHATGDEVLCILSNRMRHIQQAGELIGRFGGDEFVALKSFRDTSEVHDFISRLNSALSETISLEMTDVTPGASLGVAIYPLDAPDREKLLGNADMAMYRAKENFDETVCFYEAAMDEAERARRLLAMDIWSGMKEGQFFLNYQVQRAAGANHITGYEVLLRWNHPTRGLVPPSEFIPIAEECGAISALGEWVLEQACEDAAKWPIKEKIAVNLSPLQLTNIQLVDKVRDVLFSTGLSPDLLELEVTESAIIGDKQRALHILRQIRSMGVTIAIDDFGTGYSSLETLRSFPFDKIKLDRSFVMDLETNKQSKAFIRAILALGKSLEIPVLAEGVETEIQMATLTEEGCDQFQGYFFGRPATLHDAMAKEREEARINRSSAA</sequence>
<dbReference type="Gene3D" id="3.30.450.20">
    <property type="entry name" value="PAS domain"/>
    <property type="match status" value="2"/>
</dbReference>
<dbReference type="Pfam" id="PF00990">
    <property type="entry name" value="GGDEF"/>
    <property type="match status" value="1"/>
</dbReference>
<evidence type="ECO:0000313" key="8">
    <source>
        <dbReference type="Proteomes" id="UP000500870"/>
    </source>
</evidence>
<dbReference type="InterPro" id="IPR052155">
    <property type="entry name" value="Biofilm_reg_signaling"/>
</dbReference>
<dbReference type="Proteomes" id="UP000500870">
    <property type="component" value="Chromosome 2"/>
</dbReference>
<protein>
    <submittedName>
        <fullName evidence="7">EAL domain-containing protein</fullName>
    </submittedName>
</protein>
<dbReference type="PROSITE" id="PS50113">
    <property type="entry name" value="PAC"/>
    <property type="match status" value="1"/>
</dbReference>
<feature type="transmembrane region" description="Helical" evidence="1">
    <location>
        <begin position="146"/>
        <end position="165"/>
    </location>
</feature>
<keyword evidence="1" id="KW-1133">Transmembrane helix</keyword>
<dbReference type="InterPro" id="IPR000014">
    <property type="entry name" value="PAS"/>
</dbReference>
<evidence type="ECO:0000259" key="6">
    <source>
        <dbReference type="PROSITE" id="PS50924"/>
    </source>
</evidence>
<feature type="domain" description="PAS" evidence="2">
    <location>
        <begin position="249"/>
        <end position="322"/>
    </location>
</feature>
<dbReference type="InterPro" id="IPR043128">
    <property type="entry name" value="Rev_trsase/Diguanyl_cyclase"/>
</dbReference>
<dbReference type="PROSITE" id="PS50112">
    <property type="entry name" value="PAS"/>
    <property type="match status" value="1"/>
</dbReference>
<feature type="transmembrane region" description="Helical" evidence="1">
    <location>
        <begin position="47"/>
        <end position="72"/>
    </location>
</feature>
<dbReference type="Pfam" id="PF00563">
    <property type="entry name" value="EAL"/>
    <property type="match status" value="1"/>
</dbReference>
<dbReference type="CDD" id="cd01948">
    <property type="entry name" value="EAL"/>
    <property type="match status" value="1"/>
</dbReference>
<organism evidence="7 8">
    <name type="scientific">Agrobacterium pusense</name>
    <dbReference type="NCBI Taxonomy" id="648995"/>
    <lineage>
        <taxon>Bacteria</taxon>
        <taxon>Pseudomonadati</taxon>
        <taxon>Pseudomonadota</taxon>
        <taxon>Alphaproteobacteria</taxon>
        <taxon>Hyphomicrobiales</taxon>
        <taxon>Rhizobiaceae</taxon>
        <taxon>Rhizobium/Agrobacterium group</taxon>
        <taxon>Agrobacterium</taxon>
    </lineage>
</organism>
<dbReference type="NCBIfam" id="TIGR00254">
    <property type="entry name" value="GGDEF"/>
    <property type="match status" value="1"/>
</dbReference>
<dbReference type="InterPro" id="IPR000700">
    <property type="entry name" value="PAS-assoc_C"/>
</dbReference>
<feature type="transmembrane region" description="Helical" evidence="1">
    <location>
        <begin position="212"/>
        <end position="240"/>
    </location>
</feature>
<dbReference type="EMBL" id="CP050896">
    <property type="protein sequence ID" value="QIX19798.1"/>
    <property type="molecule type" value="Genomic_DNA"/>
</dbReference>
<dbReference type="Pfam" id="PF13426">
    <property type="entry name" value="PAS_9"/>
    <property type="match status" value="1"/>
</dbReference>